<evidence type="ECO:0000313" key="26">
    <source>
        <dbReference type="Proteomes" id="UP001234581"/>
    </source>
</evidence>
<dbReference type="GO" id="GO:0097505">
    <property type="term" value="C:Rad6-Rad18 complex"/>
    <property type="evidence" value="ECO:0007669"/>
    <property type="project" value="TreeGrafter"/>
</dbReference>
<evidence type="ECO:0000256" key="8">
    <source>
        <dbReference type="ARBA" id="ARBA00022723"/>
    </source>
</evidence>
<dbReference type="Pfam" id="PF02037">
    <property type="entry name" value="SAP"/>
    <property type="match status" value="1"/>
</dbReference>
<evidence type="ECO:0000256" key="12">
    <source>
        <dbReference type="ARBA" id="ARBA00022833"/>
    </source>
</evidence>
<keyword evidence="26" id="KW-1185">Reference proteome</keyword>
<evidence type="ECO:0000256" key="16">
    <source>
        <dbReference type="ARBA" id="ARBA00031783"/>
    </source>
</evidence>
<dbReference type="PROSITE" id="PS50089">
    <property type="entry name" value="ZF_RING_2"/>
    <property type="match status" value="1"/>
</dbReference>
<keyword evidence="15" id="KW-0539">Nucleus</keyword>
<proteinExistence type="inferred from homology"/>
<dbReference type="InterPro" id="IPR039577">
    <property type="entry name" value="Rad18"/>
</dbReference>
<evidence type="ECO:0000256" key="4">
    <source>
        <dbReference type="ARBA" id="ARBA00009506"/>
    </source>
</evidence>
<evidence type="ECO:0000256" key="11">
    <source>
        <dbReference type="ARBA" id="ARBA00022786"/>
    </source>
</evidence>
<evidence type="ECO:0000256" key="21">
    <source>
        <dbReference type="SAM" id="MobiDB-lite"/>
    </source>
</evidence>
<keyword evidence="13" id="KW-0238">DNA-binding</keyword>
<reference evidence="25 26" key="1">
    <citation type="submission" date="2023-03" db="EMBL/GenBank/DDBJ databases">
        <title>Genome sequence of Lichtheimia ornata CBS 291.66.</title>
        <authorList>
            <person name="Mohabir J.T."/>
            <person name="Shea T.P."/>
            <person name="Kurbessoian T."/>
            <person name="Berby B."/>
            <person name="Fontaine J."/>
            <person name="Livny J."/>
            <person name="Gnirke A."/>
            <person name="Stajich J.E."/>
            <person name="Cuomo C.A."/>
        </authorList>
    </citation>
    <scope>NUCLEOTIDE SEQUENCE [LARGE SCALE GENOMIC DNA]</scope>
    <source>
        <strain evidence="25">CBS 291.66</strain>
    </source>
</reference>
<comment type="pathway">
    <text evidence="3">Protein modification; protein ubiquitination.</text>
</comment>
<dbReference type="SMART" id="SM00184">
    <property type="entry name" value="RING"/>
    <property type="match status" value="1"/>
</dbReference>
<keyword evidence="11" id="KW-0833">Ubl conjugation pathway</keyword>
<sequence>MDDVDDPTDFKDPRLQKFDHDFRCAICKELYTTPVLLTTCMHSFCSLCIRRRLGQERHCPTCRKAGDESKLVRNSALDDLVSNWSSAVRKLVVAQQQHNQTPVPMQNGSSNSTPKSGTPEDSSPGTRRSRRIRQQQQQQPNVQETAIDTPDVLANPRSLPSPAVQGVPMTTAASLTPPAPSVTEPEVVDLTQESLVSCPICEQRMKQAVINAHLDRCMRGDSSFIPSVSSSSSRAAPSPGFSSFHHRQTQRQAEPYGKKPVKLVYDMLKEKDLRRILKDLNLPDSGDKQMLVWRHREYLTLYHANLDAAQPVSGASLIQRLQSAENAYWNNQSRERPSSSDLEEHNRRYKDEFTRMIEETRKRRRPAASTLSTNNEDTSSESLEEESQSSSTGR</sequence>
<dbReference type="AlphaFoldDB" id="A0AAD7V029"/>
<dbReference type="EMBL" id="JARTCD010000036">
    <property type="protein sequence ID" value="KAJ8656808.1"/>
    <property type="molecule type" value="Genomic_DNA"/>
</dbReference>
<evidence type="ECO:0000259" key="23">
    <source>
        <dbReference type="PROSITE" id="PS50800"/>
    </source>
</evidence>
<evidence type="ECO:0000256" key="19">
    <source>
        <dbReference type="PROSITE-ProRule" id="PRU00175"/>
    </source>
</evidence>
<comment type="caution">
    <text evidence="25">The sequence shown here is derived from an EMBL/GenBank/DDBJ whole genome shotgun (WGS) entry which is preliminary data.</text>
</comment>
<dbReference type="FunFam" id="3.30.40.10:FF:000172">
    <property type="entry name" value="E3 ubiquitin-protein ligase RAD18"/>
    <property type="match status" value="1"/>
</dbReference>
<comment type="catalytic activity">
    <reaction evidence="1">
        <text>S-ubiquitinyl-[E2 ubiquitin-conjugating enzyme]-L-cysteine + [acceptor protein]-L-lysine = [E2 ubiquitin-conjugating enzyme]-L-cysteine + N(6)-ubiquitinyl-[acceptor protein]-L-lysine.</text>
        <dbReference type="EC" id="2.3.2.27"/>
    </reaction>
</comment>
<comment type="similarity">
    <text evidence="4">Belongs to the RAD18 family.</text>
</comment>
<keyword evidence="14 20" id="KW-0234">DNA repair</keyword>
<dbReference type="InterPro" id="IPR006642">
    <property type="entry name" value="Rad18_UBZ4"/>
</dbReference>
<feature type="domain" description="UBZ4-type" evidence="24">
    <location>
        <begin position="195"/>
        <end position="222"/>
    </location>
</feature>
<dbReference type="PROSITE" id="PS00518">
    <property type="entry name" value="ZF_RING_1"/>
    <property type="match status" value="1"/>
</dbReference>
<evidence type="ECO:0000256" key="18">
    <source>
        <dbReference type="ARBA" id="ARBA00082369"/>
    </source>
</evidence>
<gene>
    <name evidence="25" type="ORF">O0I10_007405</name>
</gene>
<evidence type="ECO:0000259" key="22">
    <source>
        <dbReference type="PROSITE" id="PS50089"/>
    </source>
</evidence>
<dbReference type="PANTHER" id="PTHR14134:SF2">
    <property type="entry name" value="E3 UBIQUITIN-PROTEIN LIGASE RAD18"/>
    <property type="match status" value="1"/>
</dbReference>
<organism evidence="25 26">
    <name type="scientific">Lichtheimia ornata</name>
    <dbReference type="NCBI Taxonomy" id="688661"/>
    <lineage>
        <taxon>Eukaryota</taxon>
        <taxon>Fungi</taxon>
        <taxon>Fungi incertae sedis</taxon>
        <taxon>Mucoromycota</taxon>
        <taxon>Mucoromycotina</taxon>
        <taxon>Mucoromycetes</taxon>
        <taxon>Mucorales</taxon>
        <taxon>Lichtheimiaceae</taxon>
        <taxon>Lichtheimia</taxon>
    </lineage>
</organism>
<accession>A0AAD7V029</accession>
<feature type="domain" description="SAP" evidence="23">
    <location>
        <begin position="265"/>
        <end position="299"/>
    </location>
</feature>
<dbReference type="SMART" id="SM00734">
    <property type="entry name" value="ZnF_Rad18"/>
    <property type="match status" value="1"/>
</dbReference>
<feature type="compositionally biased region" description="Low complexity" evidence="21">
    <location>
        <begin position="225"/>
        <end position="243"/>
    </location>
</feature>
<dbReference type="SMART" id="SM00513">
    <property type="entry name" value="SAP"/>
    <property type="match status" value="1"/>
</dbReference>
<dbReference type="InterPro" id="IPR013083">
    <property type="entry name" value="Znf_RING/FYVE/PHD"/>
</dbReference>
<dbReference type="PROSITE" id="PS51908">
    <property type="entry name" value="ZF_UBZ4"/>
    <property type="match status" value="1"/>
</dbReference>
<dbReference type="Proteomes" id="UP001234581">
    <property type="component" value="Unassembled WGS sequence"/>
</dbReference>
<dbReference type="Gene3D" id="3.30.160.60">
    <property type="entry name" value="Classic Zinc Finger"/>
    <property type="match status" value="1"/>
</dbReference>
<feature type="compositionally biased region" description="Basic and acidic residues" evidence="21">
    <location>
        <begin position="333"/>
        <end position="361"/>
    </location>
</feature>
<dbReference type="PROSITE" id="PS50800">
    <property type="entry name" value="SAP"/>
    <property type="match status" value="1"/>
</dbReference>
<keyword evidence="7" id="KW-0808">Transferase</keyword>
<evidence type="ECO:0000256" key="10">
    <source>
        <dbReference type="ARBA" id="ARBA00022771"/>
    </source>
</evidence>
<evidence type="ECO:0000256" key="20">
    <source>
        <dbReference type="PROSITE-ProRule" id="PRU01256"/>
    </source>
</evidence>
<dbReference type="GO" id="GO:0006301">
    <property type="term" value="P:DNA damage tolerance"/>
    <property type="evidence" value="ECO:0007669"/>
    <property type="project" value="InterPro"/>
</dbReference>
<evidence type="ECO:0000256" key="17">
    <source>
        <dbReference type="ARBA" id="ARBA00074353"/>
    </source>
</evidence>
<comment type="subcellular location">
    <subcellularLocation>
        <location evidence="2">Nucleus</location>
    </subcellularLocation>
</comment>
<feature type="compositionally biased region" description="Acidic residues" evidence="21">
    <location>
        <begin position="378"/>
        <end position="387"/>
    </location>
</feature>
<keyword evidence="9 20" id="KW-0227">DNA damage</keyword>
<evidence type="ECO:0000256" key="3">
    <source>
        <dbReference type="ARBA" id="ARBA00004906"/>
    </source>
</evidence>
<dbReference type="GeneID" id="83214814"/>
<evidence type="ECO:0000256" key="1">
    <source>
        <dbReference type="ARBA" id="ARBA00000900"/>
    </source>
</evidence>
<dbReference type="Gene3D" id="3.30.40.10">
    <property type="entry name" value="Zinc/RING finger domain, C3HC4 (zinc finger)"/>
    <property type="match status" value="1"/>
</dbReference>
<dbReference type="GO" id="GO:0005634">
    <property type="term" value="C:nucleus"/>
    <property type="evidence" value="ECO:0007669"/>
    <property type="project" value="UniProtKB-SubCell"/>
</dbReference>
<dbReference type="InterPro" id="IPR001841">
    <property type="entry name" value="Znf_RING"/>
</dbReference>
<evidence type="ECO:0000256" key="5">
    <source>
        <dbReference type="ARBA" id="ARBA00012483"/>
    </source>
</evidence>
<dbReference type="PANTHER" id="PTHR14134">
    <property type="entry name" value="E3 UBIQUITIN-PROTEIN LIGASE RAD18"/>
    <property type="match status" value="1"/>
</dbReference>
<feature type="region of interest" description="Disordered" evidence="21">
    <location>
        <begin position="225"/>
        <end position="258"/>
    </location>
</feature>
<keyword evidence="10 19" id="KW-0863">Zinc-finger</keyword>
<keyword evidence="8" id="KW-0479">Metal-binding</keyword>
<dbReference type="InterPro" id="IPR003034">
    <property type="entry name" value="SAP_dom"/>
</dbReference>
<dbReference type="GO" id="GO:0008270">
    <property type="term" value="F:zinc ion binding"/>
    <property type="evidence" value="ECO:0007669"/>
    <property type="project" value="UniProtKB-KW"/>
</dbReference>
<dbReference type="RefSeq" id="XP_058341721.1">
    <property type="nucleotide sequence ID" value="XM_058487421.1"/>
</dbReference>
<name>A0AAD7V029_9FUNG</name>
<keyword evidence="12" id="KW-0862">Zinc</keyword>
<evidence type="ECO:0000256" key="9">
    <source>
        <dbReference type="ARBA" id="ARBA00022763"/>
    </source>
</evidence>
<feature type="region of interest" description="Disordered" evidence="21">
    <location>
        <begin position="329"/>
        <end position="394"/>
    </location>
</feature>
<dbReference type="SUPFAM" id="SSF57850">
    <property type="entry name" value="RING/U-box"/>
    <property type="match status" value="1"/>
</dbReference>
<dbReference type="GO" id="GO:0006513">
    <property type="term" value="P:protein monoubiquitination"/>
    <property type="evidence" value="ECO:0007669"/>
    <property type="project" value="InterPro"/>
</dbReference>
<evidence type="ECO:0000256" key="13">
    <source>
        <dbReference type="ARBA" id="ARBA00023125"/>
    </source>
</evidence>
<evidence type="ECO:0000256" key="15">
    <source>
        <dbReference type="ARBA" id="ARBA00023242"/>
    </source>
</evidence>
<evidence type="ECO:0000256" key="14">
    <source>
        <dbReference type="ARBA" id="ARBA00023204"/>
    </source>
</evidence>
<evidence type="ECO:0000256" key="7">
    <source>
        <dbReference type="ARBA" id="ARBA00022679"/>
    </source>
</evidence>
<dbReference type="GO" id="GO:0061630">
    <property type="term" value="F:ubiquitin protein ligase activity"/>
    <property type="evidence" value="ECO:0007669"/>
    <property type="project" value="UniProtKB-EC"/>
</dbReference>
<evidence type="ECO:0000256" key="6">
    <source>
        <dbReference type="ARBA" id="ARBA00015551"/>
    </source>
</evidence>
<protein>
    <recommendedName>
        <fullName evidence="6">Postreplication repair E3 ubiquitin-protein ligase RAD18</fullName>
        <ecNumber evidence="5">2.3.2.27</ecNumber>
    </recommendedName>
    <alternativeName>
        <fullName evidence="17">Postreplication repair E3 ubiquitin-protein ligase rad18</fullName>
    </alternativeName>
    <alternativeName>
        <fullName evidence="16 18">RING-type E3 ubiquitin transferase RAD18</fullName>
    </alternativeName>
</protein>
<dbReference type="Pfam" id="PF13923">
    <property type="entry name" value="zf-C3HC4_2"/>
    <property type="match status" value="1"/>
</dbReference>
<feature type="domain" description="RING-type" evidence="22">
    <location>
        <begin position="24"/>
        <end position="63"/>
    </location>
</feature>
<evidence type="ECO:0000313" key="25">
    <source>
        <dbReference type="EMBL" id="KAJ8656808.1"/>
    </source>
</evidence>
<dbReference type="EC" id="2.3.2.27" evidence="5"/>
<evidence type="ECO:0000259" key="24">
    <source>
        <dbReference type="PROSITE" id="PS51908"/>
    </source>
</evidence>
<dbReference type="GO" id="GO:0006281">
    <property type="term" value="P:DNA repair"/>
    <property type="evidence" value="ECO:0007669"/>
    <property type="project" value="UniProtKB-KW"/>
</dbReference>
<feature type="region of interest" description="Disordered" evidence="21">
    <location>
        <begin position="95"/>
        <end position="165"/>
    </location>
</feature>
<dbReference type="InterPro" id="IPR017907">
    <property type="entry name" value="Znf_RING_CS"/>
</dbReference>
<evidence type="ECO:0000256" key="2">
    <source>
        <dbReference type="ARBA" id="ARBA00004123"/>
    </source>
</evidence>
<dbReference type="GO" id="GO:0003697">
    <property type="term" value="F:single-stranded DNA binding"/>
    <property type="evidence" value="ECO:0007669"/>
    <property type="project" value="InterPro"/>
</dbReference>
<feature type="compositionally biased region" description="Polar residues" evidence="21">
    <location>
        <begin position="95"/>
        <end position="126"/>
    </location>
</feature>